<dbReference type="EMBL" id="BGZK01001355">
    <property type="protein sequence ID" value="GBP77959.1"/>
    <property type="molecule type" value="Genomic_DNA"/>
</dbReference>
<reference evidence="1 2" key="1">
    <citation type="journal article" date="2019" name="Commun. Biol.">
        <title>The bagworm genome reveals a unique fibroin gene that provides high tensile strength.</title>
        <authorList>
            <person name="Kono N."/>
            <person name="Nakamura H."/>
            <person name="Ohtoshi R."/>
            <person name="Tomita M."/>
            <person name="Numata K."/>
            <person name="Arakawa K."/>
        </authorList>
    </citation>
    <scope>NUCLEOTIDE SEQUENCE [LARGE SCALE GENOMIC DNA]</scope>
</reference>
<evidence type="ECO:0000313" key="2">
    <source>
        <dbReference type="Proteomes" id="UP000299102"/>
    </source>
</evidence>
<name>A0A4C1YTK0_EUMVA</name>
<gene>
    <name evidence="1" type="ORF">EVAR_83207_1</name>
</gene>
<comment type="caution">
    <text evidence="1">The sequence shown here is derived from an EMBL/GenBank/DDBJ whole genome shotgun (WGS) entry which is preliminary data.</text>
</comment>
<accession>A0A4C1YTK0</accession>
<evidence type="ECO:0000313" key="1">
    <source>
        <dbReference type="EMBL" id="GBP77959.1"/>
    </source>
</evidence>
<organism evidence="1 2">
    <name type="scientific">Eumeta variegata</name>
    <name type="common">Bagworm moth</name>
    <name type="synonym">Eumeta japonica</name>
    <dbReference type="NCBI Taxonomy" id="151549"/>
    <lineage>
        <taxon>Eukaryota</taxon>
        <taxon>Metazoa</taxon>
        <taxon>Ecdysozoa</taxon>
        <taxon>Arthropoda</taxon>
        <taxon>Hexapoda</taxon>
        <taxon>Insecta</taxon>
        <taxon>Pterygota</taxon>
        <taxon>Neoptera</taxon>
        <taxon>Endopterygota</taxon>
        <taxon>Lepidoptera</taxon>
        <taxon>Glossata</taxon>
        <taxon>Ditrysia</taxon>
        <taxon>Tineoidea</taxon>
        <taxon>Psychidae</taxon>
        <taxon>Oiketicinae</taxon>
        <taxon>Eumeta</taxon>
    </lineage>
</organism>
<dbReference type="AlphaFoldDB" id="A0A4C1YTK0"/>
<proteinExistence type="predicted"/>
<protein>
    <submittedName>
        <fullName evidence="1">Uncharacterized protein</fullName>
    </submittedName>
</protein>
<sequence length="120" mass="13044">MGAQGILDYSCPGCSSVAIGRLRGGPLDHPFSLVCYCVSLFLRAAFRSVGLRACTSVWCRAGTSRSDSYATFALVPVIYSGYRTVCTPSPLTVSAPREHYRRFTLQILIAILVISRVLHA</sequence>
<dbReference type="Proteomes" id="UP000299102">
    <property type="component" value="Unassembled WGS sequence"/>
</dbReference>
<keyword evidence="2" id="KW-1185">Reference proteome</keyword>